<dbReference type="InterPro" id="IPR011279">
    <property type="entry name" value="Chorismate_mutase_GmP"/>
</dbReference>
<evidence type="ECO:0000256" key="4">
    <source>
        <dbReference type="ARBA" id="ARBA00004741"/>
    </source>
</evidence>
<dbReference type="InterPro" id="IPR002912">
    <property type="entry name" value="ACT_dom"/>
</dbReference>
<dbReference type="InterPro" id="IPR008242">
    <property type="entry name" value="Chor_mutase/pphenate_deHydtase"/>
</dbReference>
<dbReference type="PROSITE" id="PS51671">
    <property type="entry name" value="ACT"/>
    <property type="match status" value="1"/>
</dbReference>
<dbReference type="InterPro" id="IPR045865">
    <property type="entry name" value="ACT-like_dom_sf"/>
</dbReference>
<dbReference type="PIRSF" id="PIRSF001500">
    <property type="entry name" value="Chor_mut_pdt_Ppr"/>
    <property type="match status" value="1"/>
</dbReference>
<dbReference type="PROSITE" id="PS51171">
    <property type="entry name" value="PREPHENATE_DEHYDR_3"/>
    <property type="match status" value="1"/>
</dbReference>
<dbReference type="GO" id="GO:0004106">
    <property type="term" value="F:chorismate mutase activity"/>
    <property type="evidence" value="ECO:0007669"/>
    <property type="project" value="UniProtKB-EC"/>
</dbReference>
<organism evidence="24 25">
    <name type="scientific">Clostridium butyricum</name>
    <dbReference type="NCBI Taxonomy" id="1492"/>
    <lineage>
        <taxon>Bacteria</taxon>
        <taxon>Bacillati</taxon>
        <taxon>Bacillota</taxon>
        <taxon>Clostridia</taxon>
        <taxon>Eubacteriales</taxon>
        <taxon>Clostridiaceae</taxon>
        <taxon>Clostridium</taxon>
    </lineage>
</organism>
<evidence type="ECO:0000256" key="18">
    <source>
        <dbReference type="ARBA" id="ARBA00047848"/>
    </source>
</evidence>
<evidence type="ECO:0000259" key="22">
    <source>
        <dbReference type="PROSITE" id="PS51171"/>
    </source>
</evidence>
<dbReference type="CDD" id="cd04905">
    <property type="entry name" value="ACT_CM-PDT"/>
    <property type="match status" value="1"/>
</dbReference>
<dbReference type="Proteomes" id="UP000238081">
    <property type="component" value="Unassembled WGS sequence"/>
</dbReference>
<evidence type="ECO:0000256" key="13">
    <source>
        <dbReference type="ARBA" id="ARBA00023235"/>
    </source>
</evidence>
<keyword evidence="20" id="KW-0175">Coiled coil</keyword>
<protein>
    <recommendedName>
        <fullName evidence="7">Bifunctional chorismate mutase/prephenate dehydratase</fullName>
        <ecNumber evidence="6">4.2.1.51</ecNumber>
    </recommendedName>
    <alternativeName>
        <fullName evidence="17">Chorismate mutase-prephenate dehydratase</fullName>
    </alternativeName>
    <alternativeName>
        <fullName evidence="8">Prephenate dehydratase</fullName>
    </alternativeName>
    <alternativeName>
        <fullName evidence="16">p-protein</fullName>
    </alternativeName>
</protein>
<comment type="catalytic activity">
    <reaction evidence="1">
        <text>chorismate = prephenate</text>
        <dbReference type="Rhea" id="RHEA:13897"/>
        <dbReference type="ChEBI" id="CHEBI:29748"/>
        <dbReference type="ChEBI" id="CHEBI:29934"/>
        <dbReference type="EC" id="5.4.99.5"/>
    </reaction>
</comment>
<evidence type="ECO:0000256" key="1">
    <source>
        <dbReference type="ARBA" id="ARBA00000824"/>
    </source>
</evidence>
<dbReference type="Gene3D" id="3.40.190.10">
    <property type="entry name" value="Periplasmic binding protein-like II"/>
    <property type="match status" value="2"/>
</dbReference>
<dbReference type="Gene3D" id="3.30.70.260">
    <property type="match status" value="1"/>
</dbReference>
<dbReference type="Pfam" id="PF01817">
    <property type="entry name" value="CM_2"/>
    <property type="match status" value="1"/>
</dbReference>
<dbReference type="SUPFAM" id="SSF53850">
    <property type="entry name" value="Periplasmic binding protein-like II"/>
    <property type="match status" value="1"/>
</dbReference>
<dbReference type="PANTHER" id="PTHR21022:SF19">
    <property type="entry name" value="PREPHENATE DEHYDRATASE-RELATED"/>
    <property type="match status" value="1"/>
</dbReference>
<comment type="pathway">
    <text evidence="4">Amino-acid biosynthesis; L-phenylalanine biosynthesis; phenylpyruvate from prephenate: step 1/1.</text>
</comment>
<proteinExistence type="predicted"/>
<keyword evidence="12" id="KW-0584">Phenylalanine biosynthesis</keyword>
<feature type="domain" description="Chorismate mutase" evidence="21">
    <location>
        <begin position="1"/>
        <end position="88"/>
    </location>
</feature>
<keyword evidence="13" id="KW-0413">Isomerase</keyword>
<dbReference type="InterPro" id="IPR001086">
    <property type="entry name" value="Preph_deHydtase"/>
</dbReference>
<dbReference type="EMBL" id="LRDH01000173">
    <property type="protein sequence ID" value="PPV11964.1"/>
    <property type="molecule type" value="Genomic_DNA"/>
</dbReference>
<evidence type="ECO:0000256" key="12">
    <source>
        <dbReference type="ARBA" id="ARBA00023222"/>
    </source>
</evidence>
<keyword evidence="10" id="KW-0028">Amino-acid biosynthesis</keyword>
<keyword evidence="11" id="KW-0057">Aromatic amino acid biosynthesis</keyword>
<dbReference type="SUPFAM" id="SSF55021">
    <property type="entry name" value="ACT-like"/>
    <property type="match status" value="1"/>
</dbReference>
<comment type="subcellular location">
    <subcellularLocation>
        <location evidence="3">Cytoplasm</location>
    </subcellularLocation>
</comment>
<accession>A0A2S7F4Z7</accession>
<dbReference type="EC" id="4.2.1.51" evidence="6"/>
<keyword evidence="14" id="KW-0456">Lyase</keyword>
<dbReference type="UniPathway" id="UPA00121">
    <property type="reaction ID" value="UER00345"/>
</dbReference>
<comment type="caution">
    <text evidence="24">The sequence shown here is derived from an EMBL/GenBank/DDBJ whole genome shotgun (WGS) entry which is preliminary data.</text>
</comment>
<reference evidence="24 25" key="1">
    <citation type="submission" date="2016-01" db="EMBL/GenBank/DDBJ databases">
        <title>Characterization of the Clostridium difficile lineages that are prevalent in Hong Kong and China.</title>
        <authorList>
            <person name="Kwok J.S.-L."/>
            <person name="Lam W.-Y."/>
            <person name="Ip M."/>
            <person name="Chan T.-F."/>
            <person name="Hawkey P.M."/>
            <person name="Tsui S.K.-W."/>
        </authorList>
    </citation>
    <scope>NUCLEOTIDE SEQUENCE [LARGE SCALE GENOMIC DNA]</scope>
    <source>
        <strain evidence="24 25">300064</strain>
    </source>
</reference>
<dbReference type="PANTHER" id="PTHR21022">
    <property type="entry name" value="PREPHENATE DEHYDRATASE P PROTEIN"/>
    <property type="match status" value="1"/>
</dbReference>
<evidence type="ECO:0000259" key="21">
    <source>
        <dbReference type="PROSITE" id="PS51168"/>
    </source>
</evidence>
<evidence type="ECO:0000256" key="6">
    <source>
        <dbReference type="ARBA" id="ARBA00013147"/>
    </source>
</evidence>
<dbReference type="PROSITE" id="PS51168">
    <property type="entry name" value="CHORISMATE_MUT_2"/>
    <property type="match status" value="1"/>
</dbReference>
<dbReference type="InterPro" id="IPR002701">
    <property type="entry name" value="CM_II_prokaryot"/>
</dbReference>
<comment type="catalytic activity">
    <reaction evidence="18">
        <text>prephenate + H(+) = 3-phenylpyruvate + CO2 + H2O</text>
        <dbReference type="Rhea" id="RHEA:21648"/>
        <dbReference type="ChEBI" id="CHEBI:15377"/>
        <dbReference type="ChEBI" id="CHEBI:15378"/>
        <dbReference type="ChEBI" id="CHEBI:16526"/>
        <dbReference type="ChEBI" id="CHEBI:18005"/>
        <dbReference type="ChEBI" id="CHEBI:29934"/>
        <dbReference type="EC" id="4.2.1.51"/>
    </reaction>
</comment>
<dbReference type="InterPro" id="IPR036263">
    <property type="entry name" value="Chorismate_II_sf"/>
</dbReference>
<keyword evidence="15" id="KW-0511">Multifunctional enzyme</keyword>
<feature type="domain" description="ACT" evidence="23">
    <location>
        <begin position="304"/>
        <end position="384"/>
    </location>
</feature>
<dbReference type="RefSeq" id="WP_043662239.1">
    <property type="nucleotide sequence ID" value="NZ_JSEG01000003.1"/>
</dbReference>
<dbReference type="Gene3D" id="1.20.59.10">
    <property type="entry name" value="Chorismate mutase"/>
    <property type="match status" value="1"/>
</dbReference>
<comment type="function">
    <text evidence="2">Catalyzes the Claisen rearrangement of chorismate to prephenate and the decarboxylation/dehydration of prephenate to phenylpyruvate.</text>
</comment>
<dbReference type="FunFam" id="3.40.190.10:FF:000034">
    <property type="entry name" value="Chorismate mutase/prephenate dehydratase"/>
    <property type="match status" value="1"/>
</dbReference>
<dbReference type="SMART" id="SM00830">
    <property type="entry name" value="CM_2"/>
    <property type="match status" value="1"/>
</dbReference>
<evidence type="ECO:0000256" key="10">
    <source>
        <dbReference type="ARBA" id="ARBA00022605"/>
    </source>
</evidence>
<evidence type="ECO:0000256" key="14">
    <source>
        <dbReference type="ARBA" id="ARBA00023239"/>
    </source>
</evidence>
<feature type="coiled-coil region" evidence="20">
    <location>
        <begin position="73"/>
        <end position="100"/>
    </location>
</feature>
<evidence type="ECO:0000256" key="5">
    <source>
        <dbReference type="ARBA" id="ARBA00004817"/>
    </source>
</evidence>
<dbReference type="NCBIfam" id="TIGR01805">
    <property type="entry name" value="CM_mono_grmpos"/>
    <property type="match status" value="1"/>
</dbReference>
<sequence length="384" mass="44269">MADLDSYRVRIDEIDKEITKLFEERMNVVLNVAKYKMENNLPIFNRGREDEVIQKNIGYLENKDYSGELEEFYNDLMEVSRNLQKRKMQEEEKAKNAEVIKKSKVLDKKNNGDKKIGFFGVSGSFTEEAMLKYFGNVKNPKAYDEFEDVFLAVKNNEIDYGVIPIENSSTGAIAQVYDLLSKYEFYIVGEQCIRAEQNIIGVKGTKLDDIKEVYSHPQPFAQSTEFLKCHPEWKLIPFHSTSVSAKLVSDLKEKSKVAIASKRAAEIYKLDIIKENINNQSQNTTRFIIISKNLESDSECNKVSVVFSIDDKAGTLYKLISHFAENNINMIKIESRPMEQGTWNYFLYVDFDGNIESKEVETALNLIKQNSPYFKLLGGYRKNI</sequence>
<evidence type="ECO:0000256" key="11">
    <source>
        <dbReference type="ARBA" id="ARBA00023141"/>
    </source>
</evidence>
<dbReference type="CDD" id="cd13631">
    <property type="entry name" value="PBP2_Ct-PDT_like"/>
    <property type="match status" value="1"/>
</dbReference>
<evidence type="ECO:0000256" key="20">
    <source>
        <dbReference type="SAM" id="Coils"/>
    </source>
</evidence>
<evidence type="ECO:0000256" key="2">
    <source>
        <dbReference type="ARBA" id="ARBA00002364"/>
    </source>
</evidence>
<evidence type="ECO:0000259" key="23">
    <source>
        <dbReference type="PROSITE" id="PS51671"/>
    </source>
</evidence>
<dbReference type="SUPFAM" id="SSF48600">
    <property type="entry name" value="Chorismate mutase II"/>
    <property type="match status" value="1"/>
</dbReference>
<evidence type="ECO:0000256" key="15">
    <source>
        <dbReference type="ARBA" id="ARBA00023268"/>
    </source>
</evidence>
<dbReference type="GO" id="GO:0009094">
    <property type="term" value="P:L-phenylalanine biosynthetic process"/>
    <property type="evidence" value="ECO:0007669"/>
    <property type="project" value="UniProtKB-UniPathway"/>
</dbReference>
<dbReference type="InterPro" id="IPR018528">
    <property type="entry name" value="Preph_deHydtase_CS"/>
</dbReference>
<evidence type="ECO:0000313" key="25">
    <source>
        <dbReference type="Proteomes" id="UP000238081"/>
    </source>
</evidence>
<evidence type="ECO:0000256" key="8">
    <source>
        <dbReference type="ARBA" id="ARBA00021872"/>
    </source>
</evidence>
<keyword evidence="9" id="KW-0963">Cytoplasm</keyword>
<feature type="domain" description="Prephenate dehydratase" evidence="22">
    <location>
        <begin position="115"/>
        <end position="292"/>
    </location>
</feature>
<dbReference type="Pfam" id="PF00800">
    <property type="entry name" value="PDT"/>
    <property type="match status" value="1"/>
</dbReference>
<dbReference type="GO" id="GO:0005737">
    <property type="term" value="C:cytoplasm"/>
    <property type="evidence" value="ECO:0007669"/>
    <property type="project" value="UniProtKB-SubCell"/>
</dbReference>
<dbReference type="GO" id="GO:0004664">
    <property type="term" value="F:prephenate dehydratase activity"/>
    <property type="evidence" value="ECO:0007669"/>
    <property type="project" value="UniProtKB-EC"/>
</dbReference>
<dbReference type="PROSITE" id="PS00857">
    <property type="entry name" value="PREPHENATE_DEHYDR_1"/>
    <property type="match status" value="1"/>
</dbReference>
<evidence type="ECO:0000256" key="7">
    <source>
        <dbReference type="ARBA" id="ARBA00014401"/>
    </source>
</evidence>
<dbReference type="AlphaFoldDB" id="A0A2S7F4Z7"/>
<evidence type="ECO:0000256" key="17">
    <source>
        <dbReference type="ARBA" id="ARBA00031520"/>
    </source>
</evidence>
<evidence type="ECO:0000256" key="19">
    <source>
        <dbReference type="PIRSR" id="PIRSR001500-2"/>
    </source>
</evidence>
<evidence type="ECO:0000256" key="3">
    <source>
        <dbReference type="ARBA" id="ARBA00004496"/>
    </source>
</evidence>
<gene>
    <name evidence="24" type="ORF">AWN73_06565</name>
</gene>
<evidence type="ECO:0000313" key="24">
    <source>
        <dbReference type="EMBL" id="PPV11964.1"/>
    </source>
</evidence>
<dbReference type="GO" id="GO:0046417">
    <property type="term" value="P:chorismate metabolic process"/>
    <property type="evidence" value="ECO:0007669"/>
    <property type="project" value="InterPro"/>
</dbReference>
<feature type="site" description="Essential for prephenate dehydratase activity" evidence="19">
    <location>
        <position position="285"/>
    </location>
</feature>
<dbReference type="InterPro" id="IPR036979">
    <property type="entry name" value="CM_dom_sf"/>
</dbReference>
<evidence type="ECO:0000256" key="16">
    <source>
        <dbReference type="ARBA" id="ARBA00031175"/>
    </source>
</evidence>
<comment type="pathway">
    <text evidence="5">Metabolic intermediate biosynthesis; prephenate biosynthesis; prephenate from chorismate: step 1/1.</text>
</comment>
<name>A0A2S7F4Z7_CLOBU</name>
<dbReference type="NCBIfam" id="NF008865">
    <property type="entry name" value="PRK11898.1"/>
    <property type="match status" value="1"/>
</dbReference>
<evidence type="ECO:0000256" key="9">
    <source>
        <dbReference type="ARBA" id="ARBA00022490"/>
    </source>
</evidence>
<dbReference type="UniPathway" id="UPA00120">
    <property type="reaction ID" value="UER00203"/>
</dbReference>